<evidence type="ECO:0000313" key="4">
    <source>
        <dbReference type="EMBL" id="KAJ3563485.1"/>
    </source>
</evidence>
<proteinExistence type="predicted"/>
<dbReference type="PANTHER" id="PTHR37534">
    <property type="entry name" value="TRANSCRIPTIONAL ACTIVATOR PROTEIN UGA3"/>
    <property type="match status" value="1"/>
</dbReference>
<keyword evidence="2" id="KW-0539">Nucleus</keyword>
<dbReference type="SMART" id="SM00066">
    <property type="entry name" value="GAL4"/>
    <property type="match status" value="1"/>
</dbReference>
<dbReference type="GO" id="GO:0045944">
    <property type="term" value="P:positive regulation of transcription by RNA polymerase II"/>
    <property type="evidence" value="ECO:0007669"/>
    <property type="project" value="TreeGrafter"/>
</dbReference>
<organism evidence="4 5">
    <name type="scientific">Xylaria arbuscula</name>
    <dbReference type="NCBI Taxonomy" id="114810"/>
    <lineage>
        <taxon>Eukaryota</taxon>
        <taxon>Fungi</taxon>
        <taxon>Dikarya</taxon>
        <taxon>Ascomycota</taxon>
        <taxon>Pezizomycotina</taxon>
        <taxon>Sordariomycetes</taxon>
        <taxon>Xylariomycetidae</taxon>
        <taxon>Xylariales</taxon>
        <taxon>Xylariaceae</taxon>
        <taxon>Xylaria</taxon>
    </lineage>
</organism>
<reference evidence="4" key="1">
    <citation type="submission" date="2022-07" db="EMBL/GenBank/DDBJ databases">
        <title>Genome Sequence of Xylaria arbuscula.</title>
        <authorList>
            <person name="Buettner E."/>
        </authorList>
    </citation>
    <scope>NUCLEOTIDE SEQUENCE</scope>
    <source>
        <strain evidence="4">VT107</strain>
    </source>
</reference>
<accession>A0A9W8TJP2</accession>
<protein>
    <recommendedName>
        <fullName evidence="3">Zn(2)-C6 fungal-type domain-containing protein</fullName>
    </recommendedName>
</protein>
<name>A0A9W8TJP2_9PEZI</name>
<dbReference type="InterPro" id="IPR001138">
    <property type="entry name" value="Zn2Cys6_DnaBD"/>
</dbReference>
<dbReference type="CDD" id="cd00067">
    <property type="entry name" value="GAL4"/>
    <property type="match status" value="1"/>
</dbReference>
<dbReference type="Proteomes" id="UP001148614">
    <property type="component" value="Unassembled WGS sequence"/>
</dbReference>
<dbReference type="GO" id="GO:0008270">
    <property type="term" value="F:zinc ion binding"/>
    <property type="evidence" value="ECO:0007669"/>
    <property type="project" value="InterPro"/>
</dbReference>
<dbReference type="InterPro" id="IPR021858">
    <property type="entry name" value="Fun_TF"/>
</dbReference>
<dbReference type="Pfam" id="PF00172">
    <property type="entry name" value="Zn_clus"/>
    <property type="match status" value="1"/>
</dbReference>
<comment type="subcellular location">
    <subcellularLocation>
        <location evidence="1">Nucleus</location>
    </subcellularLocation>
</comment>
<dbReference type="SUPFAM" id="SSF57701">
    <property type="entry name" value="Zn2/Cys6 DNA-binding domain"/>
    <property type="match status" value="1"/>
</dbReference>
<evidence type="ECO:0000256" key="1">
    <source>
        <dbReference type="ARBA" id="ARBA00004123"/>
    </source>
</evidence>
<evidence type="ECO:0000256" key="2">
    <source>
        <dbReference type="ARBA" id="ARBA00023242"/>
    </source>
</evidence>
<dbReference type="GO" id="GO:0005634">
    <property type="term" value="C:nucleus"/>
    <property type="evidence" value="ECO:0007669"/>
    <property type="project" value="UniProtKB-SubCell"/>
</dbReference>
<keyword evidence="5" id="KW-1185">Reference proteome</keyword>
<gene>
    <name evidence="4" type="ORF">NPX13_g8180</name>
</gene>
<dbReference type="PANTHER" id="PTHR37534:SF15">
    <property type="entry name" value="ZN(II)2CYS6 TRANSCRIPTION FACTOR (EUROFUNG)"/>
    <property type="match status" value="1"/>
</dbReference>
<dbReference type="PROSITE" id="PS50048">
    <property type="entry name" value="ZN2_CY6_FUNGAL_2"/>
    <property type="match status" value="1"/>
</dbReference>
<dbReference type="Gene3D" id="4.10.240.10">
    <property type="entry name" value="Zn(2)-C6 fungal-type DNA-binding domain"/>
    <property type="match status" value="1"/>
</dbReference>
<dbReference type="GO" id="GO:0000976">
    <property type="term" value="F:transcription cis-regulatory region binding"/>
    <property type="evidence" value="ECO:0007669"/>
    <property type="project" value="TreeGrafter"/>
</dbReference>
<dbReference type="EMBL" id="JANPWZ010001753">
    <property type="protein sequence ID" value="KAJ3563485.1"/>
    <property type="molecule type" value="Genomic_DNA"/>
</dbReference>
<evidence type="ECO:0000259" key="3">
    <source>
        <dbReference type="PROSITE" id="PS50048"/>
    </source>
</evidence>
<sequence>MRASSSRPFKRTRTGCLTCKKDGYKCDEKKPFCSRCLRLEKDCNYGVKLKWQVPMRPQQIVPTSGGPRQKHQRKNASVSLIGPQLLQHSTASASPRAMSSGIPLHEAYLLHHWKTSLASLITFAPMTQNPFQTYITPMINDSLSLRSAICSMAACHLSVLKDDPALLHTATQHQFNTVSLFRRTVTTESPLISLAIIMILHITDRHFATNPGAVHLGGAKVIKDLAGPIFWNSDAGRFLLGCCTYHDTIVSVSDGTPPIMGLKTNVPYLRWMKPMRLLRNLWVIIGQISSMRSLGRPLLDSEGETIEIALEPIDTLASHEGDEGHTIQAYKEAAYIYLYQVWHSMTSPHPKIVRRAHNCLGHLLQVEVASPLASSHPWPLRTSACEITDSELRCVVRERVKDMYEYRHLPSLRRLGHDIEATWKIKDKEQSCISNEDLDCPPTIT</sequence>
<feature type="domain" description="Zn(2)-C6 fungal-type" evidence="3">
    <location>
        <begin position="15"/>
        <end position="45"/>
    </location>
</feature>
<dbReference type="InterPro" id="IPR036864">
    <property type="entry name" value="Zn2-C6_fun-type_DNA-bd_sf"/>
</dbReference>
<dbReference type="VEuPathDB" id="FungiDB:F4678DRAFT_9248"/>
<dbReference type="GO" id="GO:0000981">
    <property type="term" value="F:DNA-binding transcription factor activity, RNA polymerase II-specific"/>
    <property type="evidence" value="ECO:0007669"/>
    <property type="project" value="InterPro"/>
</dbReference>
<comment type="caution">
    <text evidence="4">The sequence shown here is derived from an EMBL/GenBank/DDBJ whole genome shotgun (WGS) entry which is preliminary data.</text>
</comment>
<dbReference type="AlphaFoldDB" id="A0A9W8TJP2"/>
<evidence type="ECO:0000313" key="5">
    <source>
        <dbReference type="Proteomes" id="UP001148614"/>
    </source>
</evidence>
<dbReference type="Pfam" id="PF11951">
    <property type="entry name" value="Fungal_trans_2"/>
    <property type="match status" value="2"/>
</dbReference>